<reference evidence="2" key="1">
    <citation type="submission" date="2018-05" db="EMBL/GenBank/DDBJ databases">
        <authorList>
            <person name="Lanie J.A."/>
            <person name="Ng W.-L."/>
            <person name="Kazmierczak K.M."/>
            <person name="Andrzejewski T.M."/>
            <person name="Davidsen T.M."/>
            <person name="Wayne K.J."/>
            <person name="Tettelin H."/>
            <person name="Glass J.I."/>
            <person name="Rusch D."/>
            <person name="Podicherti R."/>
            <person name="Tsui H.-C.T."/>
            <person name="Winkler M.E."/>
        </authorList>
    </citation>
    <scope>NUCLEOTIDE SEQUENCE</scope>
</reference>
<proteinExistence type="predicted"/>
<gene>
    <name evidence="2" type="ORF">METZ01_LOCUS288709</name>
</gene>
<sequence length="54" mass="5634">MDNRGILLKNIGNYVILGSIALVIVADLGNKSGGTFIFLLLLVLGFLCVLAGEA</sequence>
<feature type="non-terminal residue" evidence="2">
    <location>
        <position position="54"/>
    </location>
</feature>
<protein>
    <submittedName>
        <fullName evidence="2">Uncharacterized protein</fullName>
    </submittedName>
</protein>
<evidence type="ECO:0000256" key="1">
    <source>
        <dbReference type="SAM" id="Phobius"/>
    </source>
</evidence>
<feature type="transmembrane region" description="Helical" evidence="1">
    <location>
        <begin position="12"/>
        <end position="29"/>
    </location>
</feature>
<feature type="transmembrane region" description="Helical" evidence="1">
    <location>
        <begin position="35"/>
        <end position="52"/>
    </location>
</feature>
<name>A0A382LJ44_9ZZZZ</name>
<dbReference type="EMBL" id="UINC01086941">
    <property type="protein sequence ID" value="SVC35855.1"/>
    <property type="molecule type" value="Genomic_DNA"/>
</dbReference>
<keyword evidence="1" id="KW-0472">Membrane</keyword>
<keyword evidence="1" id="KW-0812">Transmembrane</keyword>
<dbReference type="AlphaFoldDB" id="A0A382LJ44"/>
<evidence type="ECO:0000313" key="2">
    <source>
        <dbReference type="EMBL" id="SVC35855.1"/>
    </source>
</evidence>
<organism evidence="2">
    <name type="scientific">marine metagenome</name>
    <dbReference type="NCBI Taxonomy" id="408172"/>
    <lineage>
        <taxon>unclassified sequences</taxon>
        <taxon>metagenomes</taxon>
        <taxon>ecological metagenomes</taxon>
    </lineage>
</organism>
<accession>A0A382LJ44</accession>
<keyword evidence="1" id="KW-1133">Transmembrane helix</keyword>